<dbReference type="VEuPathDB" id="TriTrypDB:TcIL3000_4_2750"/>
<dbReference type="EMBL" id="HE575317">
    <property type="protein sequence ID" value="CCC90182.1"/>
    <property type="molecule type" value="Genomic_DNA"/>
</dbReference>
<organism evidence="1">
    <name type="scientific">Trypanosoma congolense (strain IL3000)</name>
    <dbReference type="NCBI Taxonomy" id="1068625"/>
    <lineage>
        <taxon>Eukaryota</taxon>
        <taxon>Discoba</taxon>
        <taxon>Euglenozoa</taxon>
        <taxon>Kinetoplastea</taxon>
        <taxon>Metakinetoplastina</taxon>
        <taxon>Trypanosomatida</taxon>
        <taxon>Trypanosomatidae</taxon>
        <taxon>Trypanosoma</taxon>
        <taxon>Nannomonas</taxon>
    </lineage>
</organism>
<gene>
    <name evidence="1" type="ORF">TCIL3000_4_2750</name>
</gene>
<accession>G0ULC7</accession>
<reference evidence="1" key="1">
    <citation type="journal article" date="2012" name="Proc. Natl. Acad. Sci. U.S.A.">
        <title>Antigenic diversity is generated by distinct evolutionary mechanisms in African trypanosome species.</title>
        <authorList>
            <person name="Jackson A.P."/>
            <person name="Berry A."/>
            <person name="Aslett M."/>
            <person name="Allison H.C."/>
            <person name="Burton P."/>
            <person name="Vavrova-Anderson J."/>
            <person name="Brown R."/>
            <person name="Browne H."/>
            <person name="Corton N."/>
            <person name="Hauser H."/>
            <person name="Gamble J."/>
            <person name="Gilderthorp R."/>
            <person name="Marcello L."/>
            <person name="McQuillan J."/>
            <person name="Otto T.D."/>
            <person name="Quail M.A."/>
            <person name="Sanders M.J."/>
            <person name="van Tonder A."/>
            <person name="Ginger M.L."/>
            <person name="Field M.C."/>
            <person name="Barry J.D."/>
            <person name="Hertz-Fowler C."/>
            <person name="Berriman M."/>
        </authorList>
    </citation>
    <scope>NUCLEOTIDE SEQUENCE</scope>
    <source>
        <strain evidence="1">IL3000</strain>
    </source>
</reference>
<protein>
    <submittedName>
        <fullName evidence="1">Uncharacterized protein</fullName>
    </submittedName>
</protein>
<proteinExistence type="predicted"/>
<evidence type="ECO:0000313" key="1">
    <source>
        <dbReference type="EMBL" id="CCC90182.1"/>
    </source>
</evidence>
<sequence length="696" mass="74326">MYVQKRAKAEQAHGFLPPSMKAASPRVKSPTKHNDTTAIVPLHERPSFRLDLMKRSVFVMGLRTAAEIRELLSLMKSQCGIVTGAFRVANYASGNTSSGSVVAAPGSVPSSCSALSDAGGCVVVCLVFRTEEGALIAQRMDNTAQVFGSRFVVLLASRLYHNTSQLSAQPQDFVPQHERLWNLLFSPTGGSCVIDWAAAAGAVNRGEVMALHSAEIAVQGGVSNMYRSSNPAHPNFAAGRQGSVRGVQNFAHAQHPSARGFTYDSPNANFTSSTAVEGNSPTGSGAFVPGAVLTGSISDTLGRSNTLQQQYYIDRYETRSTPILSRLTNVASSLFTAAFGGTVDDGPYRRSIKGLGGPRAATYLRDQVEHSGAHPSSGGINAHNDCRVLHKMETDTTTDGTNTTNVYIPRMNSLGSLVVSAIPFGGSYVSAFLGTMSSTTTSSPKPSNNGLYREPCDDSNSAANRDDVSGVFGIGKQLVSARRKRARCEEDVEWKSVPSAAVGAYSTRRRSEEIEGESDERLYGFNGGLATLDPNVLNSTFASSMTAEAPAAEGLPVRVGMLQGNDSYNNVWQTTQRSPPRHTTVRPATSFVHSDTRYVTGDGAGTGSYSFSGHTHSISPSANNDEVREYVAHNVRLRTVMNQKPQQLWCERPLSSGAMAQRTTPLNTGDSSQSSSLLFPAAVSSLINRVSSVLRR</sequence>
<dbReference type="AlphaFoldDB" id="G0ULC7"/>
<name>G0ULC7_TRYCI</name>